<organism evidence="2 3">
    <name type="scientific">Peribacillus deserti</name>
    <dbReference type="NCBI Taxonomy" id="673318"/>
    <lineage>
        <taxon>Bacteria</taxon>
        <taxon>Bacillati</taxon>
        <taxon>Bacillota</taxon>
        <taxon>Bacilli</taxon>
        <taxon>Bacillales</taxon>
        <taxon>Bacillaceae</taxon>
        <taxon>Peribacillus</taxon>
    </lineage>
</organism>
<dbReference type="SUPFAM" id="SSF81301">
    <property type="entry name" value="Nucleotidyltransferase"/>
    <property type="match status" value="1"/>
</dbReference>
<dbReference type="Pfam" id="PF01909">
    <property type="entry name" value="NTP_transf_2"/>
    <property type="match status" value="1"/>
</dbReference>
<proteinExistence type="predicted"/>
<evidence type="ECO:0000313" key="3">
    <source>
        <dbReference type="Proteomes" id="UP000823486"/>
    </source>
</evidence>
<dbReference type="Proteomes" id="UP000823486">
    <property type="component" value="Unassembled WGS sequence"/>
</dbReference>
<sequence>MKTDPLIAAASFVNSQFPDCEAALLAGSVVRGDSTPTSDLDLFIYIPSLQNEYRESFYDGEWMIEAFIHTCSSYKKYFVSDCERGRPSLPRMVAEGIILKNSPSIPKLKEEAGAILAQGPKPWDSVTIDSKRYMLTDLLLDLIGTQKREEEIFIAGKLSEILHEFILRTNGQWAGSSKWIWKALQNYNPEVAGAFFEAFEKYYRTGEKSAIIALADASLEPFGGRLFEGFSLGKQEAP</sequence>
<evidence type="ECO:0000313" key="2">
    <source>
        <dbReference type="EMBL" id="MBM7691382.1"/>
    </source>
</evidence>
<dbReference type="EMBL" id="JAFBFI010000002">
    <property type="protein sequence ID" value="MBM7691382.1"/>
    <property type="molecule type" value="Genomic_DNA"/>
</dbReference>
<dbReference type="InterPro" id="IPR002934">
    <property type="entry name" value="Polymerase_NTP_transf_dom"/>
</dbReference>
<comment type="caution">
    <text evidence="2">The sequence shown here is derived from an EMBL/GenBank/DDBJ whole genome shotgun (WGS) entry which is preliminary data.</text>
</comment>
<keyword evidence="3" id="KW-1185">Reference proteome</keyword>
<name>A0ABS2QDZ0_9BACI</name>
<dbReference type="CDD" id="cd05403">
    <property type="entry name" value="NT_KNTase_like"/>
    <property type="match status" value="1"/>
</dbReference>
<accession>A0ABS2QDZ0</accession>
<evidence type="ECO:0000259" key="1">
    <source>
        <dbReference type="Pfam" id="PF01909"/>
    </source>
</evidence>
<protein>
    <submittedName>
        <fullName evidence="2">Nucleotidyltransferase</fullName>
    </submittedName>
</protein>
<feature type="domain" description="Polymerase nucleotidyl transferase" evidence="1">
    <location>
        <begin position="22"/>
        <end position="56"/>
    </location>
</feature>
<gene>
    <name evidence="2" type="ORF">JOC77_000787</name>
</gene>
<dbReference type="Gene3D" id="3.30.460.10">
    <property type="entry name" value="Beta Polymerase, domain 2"/>
    <property type="match status" value="1"/>
</dbReference>
<dbReference type="InterPro" id="IPR043519">
    <property type="entry name" value="NT_sf"/>
</dbReference>
<reference evidence="2 3" key="1">
    <citation type="submission" date="2021-01" db="EMBL/GenBank/DDBJ databases">
        <title>Genomic Encyclopedia of Type Strains, Phase IV (KMG-IV): sequencing the most valuable type-strain genomes for metagenomic binning, comparative biology and taxonomic classification.</title>
        <authorList>
            <person name="Goeker M."/>
        </authorList>
    </citation>
    <scope>NUCLEOTIDE SEQUENCE [LARGE SCALE GENOMIC DNA]</scope>
    <source>
        <strain evidence="2 3">DSM 105482</strain>
    </source>
</reference>
<dbReference type="RefSeq" id="WP_204538803.1">
    <property type="nucleotide sequence ID" value="NZ_JAFBFI010000002.1"/>
</dbReference>